<dbReference type="SMART" id="SM00385">
    <property type="entry name" value="CYCLIN"/>
    <property type="match status" value="2"/>
</dbReference>
<feature type="compositionally biased region" description="Low complexity" evidence="4">
    <location>
        <begin position="325"/>
        <end position="334"/>
    </location>
</feature>
<evidence type="ECO:0000256" key="1">
    <source>
        <dbReference type="ARBA" id="ARBA00023127"/>
    </source>
</evidence>
<dbReference type="GO" id="GO:0016538">
    <property type="term" value="F:cyclin-dependent protein serine/threonine kinase regulator activity"/>
    <property type="evidence" value="ECO:0007669"/>
    <property type="project" value="InterPro"/>
</dbReference>
<dbReference type="eggNOG" id="KOG0834">
    <property type="taxonomic scope" value="Eukaryota"/>
</dbReference>
<evidence type="ECO:0000313" key="7">
    <source>
        <dbReference type="Proteomes" id="UP000026962"/>
    </source>
</evidence>
<name>A0A0E0JZC8_ORYPU</name>
<protein>
    <recommendedName>
        <fullName evidence="5">Cyclin-like domain-containing protein</fullName>
    </recommendedName>
</protein>
<reference evidence="6" key="2">
    <citation type="submission" date="2018-05" db="EMBL/GenBank/DDBJ databases">
        <title>OpunRS2 (Oryza punctata Reference Sequence Version 2).</title>
        <authorList>
            <person name="Zhang J."/>
            <person name="Kudrna D."/>
            <person name="Lee S."/>
            <person name="Talag J."/>
            <person name="Welchert J."/>
            <person name="Wing R.A."/>
        </authorList>
    </citation>
    <scope>NUCLEOTIDE SEQUENCE [LARGE SCALE GENOMIC DNA]</scope>
</reference>
<accession>A0A0E0JZC8</accession>
<dbReference type="Gramene" id="OPUNC02G13500.1">
    <property type="protein sequence ID" value="OPUNC02G13500.1"/>
    <property type="gene ID" value="OPUNC02G13500"/>
</dbReference>
<dbReference type="OMA" id="DHLCVER"/>
<evidence type="ECO:0000256" key="2">
    <source>
        <dbReference type="ARBA" id="ARBA00061204"/>
    </source>
</evidence>
<dbReference type="STRING" id="4537.A0A0E0JZC8"/>
<dbReference type="InterPro" id="IPR006671">
    <property type="entry name" value="Cyclin_N"/>
</dbReference>
<dbReference type="PANTHER" id="PTHR10026">
    <property type="entry name" value="CYCLIN"/>
    <property type="match status" value="1"/>
</dbReference>
<feature type="region of interest" description="Disordered" evidence="4">
    <location>
        <begin position="325"/>
        <end position="347"/>
    </location>
</feature>
<comment type="similarity">
    <text evidence="2">Belongs to the cyclin family. Cyclin T subfamily.</text>
</comment>
<evidence type="ECO:0000259" key="5">
    <source>
        <dbReference type="SMART" id="SM00385"/>
    </source>
</evidence>
<evidence type="ECO:0000313" key="6">
    <source>
        <dbReference type="EnsemblPlants" id="OPUNC02G13500.1"/>
    </source>
</evidence>
<evidence type="ECO:0000256" key="4">
    <source>
        <dbReference type="SAM" id="MobiDB-lite"/>
    </source>
</evidence>
<organism evidence="6">
    <name type="scientific">Oryza punctata</name>
    <name type="common">Red rice</name>
    <dbReference type="NCBI Taxonomy" id="4537"/>
    <lineage>
        <taxon>Eukaryota</taxon>
        <taxon>Viridiplantae</taxon>
        <taxon>Streptophyta</taxon>
        <taxon>Embryophyta</taxon>
        <taxon>Tracheophyta</taxon>
        <taxon>Spermatophyta</taxon>
        <taxon>Magnoliopsida</taxon>
        <taxon>Liliopsida</taxon>
        <taxon>Poales</taxon>
        <taxon>Poaceae</taxon>
        <taxon>BOP clade</taxon>
        <taxon>Oryzoideae</taxon>
        <taxon>Oryzeae</taxon>
        <taxon>Oryzinae</taxon>
        <taxon>Oryza</taxon>
    </lineage>
</organism>
<sequence>MEKGKKVGINLEFYTVLWLFSTSNSEVLSETTTEDFGGSLSRTISKLSCEHMYSWYFTREELEKFSPSRKDGITEIMESEIRQLYCSFIRDVGIRLKLPQMTIATAIMFCHRFYLHQSLAKNGWQTIATVCIFLASKVEDTPCPLDQVIRVAYGIMYRRDPATARRIHQKDVFEKQKALILTGERLVLTTVRFDFNIQHPYRPLLDAMEKLGITQKEVKQVAWNFVNDWLKTTLCLQYKPQYIAAGSLYLAAKFQNVKLPVHGGHVWWHQFDVAPKPLEAVLQQMREMVHMKAKLFAHPSPAKQKEVRFEGMLLISNSPDSVLTQSSLSVSSSSPEIGDPNDHLQVDSSQDIVHIEDGSKSYPERNLSNLIADMSNPSKIHNKESLGQALKIKYGVISCNQQIPLDAIAKIDSSTAKCVEQNVSICCSSSNTFNGKILNPVSISQQSGDKANLCSEGGSSLTNVDSKSTQSVEPPTTICNHSSDSLNVDSLFSDQRLANSTAGTMEKASFVLPVQIKVDHLCVERKKLDVARIKDLLMKRKRRRERQEQCIPSVDLSEEAWIEREIESGIVIRKDDHVVTSDDLSDEGWIERELESGIVIGQTNDKPVALDGLNEDDWIERELESGIIVEPGPAGKKLKSNFFQRVMR</sequence>
<evidence type="ECO:0000256" key="3">
    <source>
        <dbReference type="RuleBase" id="RU000383"/>
    </source>
</evidence>
<dbReference type="Proteomes" id="UP000026962">
    <property type="component" value="Chromosome 2"/>
</dbReference>
<dbReference type="SUPFAM" id="SSF47954">
    <property type="entry name" value="Cyclin-like"/>
    <property type="match status" value="2"/>
</dbReference>
<reference evidence="6" key="1">
    <citation type="submission" date="2015-04" db="UniProtKB">
        <authorList>
            <consortium name="EnsemblPlants"/>
        </authorList>
    </citation>
    <scope>IDENTIFICATION</scope>
</reference>
<feature type="domain" description="Cyclin-like" evidence="5">
    <location>
        <begin position="87"/>
        <end position="189"/>
    </location>
</feature>
<dbReference type="EnsemblPlants" id="OPUNC02G13500.1">
    <property type="protein sequence ID" value="OPUNC02G13500.1"/>
    <property type="gene ID" value="OPUNC02G13500"/>
</dbReference>
<dbReference type="GO" id="GO:0006357">
    <property type="term" value="P:regulation of transcription by RNA polymerase II"/>
    <property type="evidence" value="ECO:0007669"/>
    <property type="project" value="InterPro"/>
</dbReference>
<dbReference type="Gene3D" id="1.10.472.10">
    <property type="entry name" value="Cyclin-like"/>
    <property type="match status" value="2"/>
</dbReference>
<feature type="domain" description="Cyclin-like" evidence="5">
    <location>
        <begin position="202"/>
        <end position="290"/>
    </location>
</feature>
<dbReference type="InterPro" id="IPR013763">
    <property type="entry name" value="Cyclin-like_dom"/>
</dbReference>
<keyword evidence="7" id="KW-1185">Reference proteome</keyword>
<dbReference type="AlphaFoldDB" id="A0A0E0JZC8"/>
<dbReference type="FunFam" id="1.10.472.10:FF:000081">
    <property type="entry name" value="Cyclin family protein"/>
    <property type="match status" value="1"/>
</dbReference>
<dbReference type="InterPro" id="IPR036915">
    <property type="entry name" value="Cyclin-like_sf"/>
</dbReference>
<keyword evidence="1 3" id="KW-0195">Cyclin</keyword>
<dbReference type="InterPro" id="IPR043198">
    <property type="entry name" value="Cyclin/Ssn8"/>
</dbReference>
<dbReference type="FunFam" id="1.10.472.10:FF:000079">
    <property type="entry name" value="Putative cyclin-T1 family protein"/>
    <property type="match status" value="1"/>
</dbReference>
<dbReference type="Pfam" id="PF00134">
    <property type="entry name" value="Cyclin_N"/>
    <property type="match status" value="1"/>
</dbReference>
<proteinExistence type="inferred from homology"/>